<dbReference type="RefSeq" id="WP_155520063.1">
    <property type="nucleotide sequence ID" value="NZ_BAABZI010000001.1"/>
</dbReference>
<protein>
    <recommendedName>
        <fullName evidence="4">NVEALA protein</fullName>
    </recommendedName>
</protein>
<sequence>MKVKTFVISVFVVITVLAGYHSTVKNSKISLLDYSLASLESLAGCETSPNHNDNKGYCSYIYGGSGGSCVTSGSGSEPRCSGNY</sequence>
<dbReference type="Proteomes" id="UP001200544">
    <property type="component" value="Unassembled WGS sequence"/>
</dbReference>
<evidence type="ECO:0008006" key="4">
    <source>
        <dbReference type="Google" id="ProtNLM"/>
    </source>
</evidence>
<accession>A0A174I262</accession>
<reference evidence="2" key="2">
    <citation type="submission" date="2021-07" db="EMBL/GenBank/DDBJ databases">
        <title>Comparative genomics of Bacteroides fragilis group isolates reveals species-dependent resistance mechanisms and validates clinical tools for resistance prediction.</title>
        <authorList>
            <person name="Wallace M.J."/>
            <person name="Jean S."/>
            <person name="Wallace M.A."/>
            <person name="Carey-Ann B.D."/>
            <person name="Dantas G."/>
        </authorList>
    </citation>
    <scope>NUCLEOTIDE SEQUENCE</scope>
    <source>
        <strain evidence="2">BJH_160</strain>
    </source>
</reference>
<dbReference type="EMBL" id="CZAP01000001">
    <property type="protein sequence ID" value="CUO81362.1"/>
    <property type="molecule type" value="Genomic_DNA"/>
</dbReference>
<evidence type="ECO:0000313" key="3">
    <source>
        <dbReference type="Proteomes" id="UP000095576"/>
    </source>
</evidence>
<gene>
    <name evidence="1" type="ORF">ERS852511_00177</name>
    <name evidence="2" type="ORF">K0H07_12425</name>
</gene>
<reference evidence="1 3" key="1">
    <citation type="submission" date="2015-09" db="EMBL/GenBank/DDBJ databases">
        <authorList>
            <consortium name="Pathogen Informatics"/>
        </authorList>
    </citation>
    <scope>NUCLEOTIDE SEQUENCE [LARGE SCALE GENOMIC DNA]</scope>
    <source>
        <strain evidence="1 3">2789STDY5834899</strain>
    </source>
</reference>
<evidence type="ECO:0000313" key="1">
    <source>
        <dbReference type="EMBL" id="CUO81362.1"/>
    </source>
</evidence>
<dbReference type="AlphaFoldDB" id="A0A174I262"/>
<dbReference type="EMBL" id="JAHYQA010000006">
    <property type="protein sequence ID" value="MCE9237946.1"/>
    <property type="molecule type" value="Genomic_DNA"/>
</dbReference>
<organism evidence="1 3">
    <name type="scientific">Bacteroides thetaiotaomicron</name>
    <dbReference type="NCBI Taxonomy" id="818"/>
    <lineage>
        <taxon>Bacteria</taxon>
        <taxon>Pseudomonadati</taxon>
        <taxon>Bacteroidota</taxon>
        <taxon>Bacteroidia</taxon>
        <taxon>Bacteroidales</taxon>
        <taxon>Bacteroidaceae</taxon>
        <taxon>Bacteroides</taxon>
    </lineage>
</organism>
<evidence type="ECO:0000313" key="2">
    <source>
        <dbReference type="EMBL" id="MCE9237946.1"/>
    </source>
</evidence>
<name>A0A174I262_BACT4</name>
<proteinExistence type="predicted"/>
<dbReference type="Proteomes" id="UP000095576">
    <property type="component" value="Unassembled WGS sequence"/>
</dbReference>